<feature type="domain" description="4Fe-4S ferredoxin-type" evidence="6">
    <location>
        <begin position="129"/>
        <end position="146"/>
    </location>
</feature>
<protein>
    <recommendedName>
        <fullName evidence="6">4Fe-4S ferredoxin-type domain-containing protein</fullName>
    </recommendedName>
</protein>
<dbReference type="AlphaFoldDB" id="A0A1A7P099"/>
<dbReference type="InterPro" id="IPR004496">
    <property type="entry name" value="NapF"/>
</dbReference>
<keyword evidence="1" id="KW-0004">4Fe-4S</keyword>
<keyword evidence="3" id="KW-0677">Repeat</keyword>
<keyword evidence="4" id="KW-0408">Iron</keyword>
<feature type="domain" description="4Fe-4S ferredoxin-type" evidence="6">
    <location>
        <begin position="48"/>
        <end position="77"/>
    </location>
</feature>
<dbReference type="RefSeq" id="WP_066105232.1">
    <property type="nucleotide sequence ID" value="NZ_JTJL01000006.1"/>
</dbReference>
<evidence type="ECO:0000256" key="1">
    <source>
        <dbReference type="ARBA" id="ARBA00022485"/>
    </source>
</evidence>
<gene>
    <name evidence="7" type="ORF">QS62_02165</name>
</gene>
<dbReference type="InterPro" id="IPR017900">
    <property type="entry name" value="4Fe4S_Fe_S_CS"/>
</dbReference>
<dbReference type="Proteomes" id="UP000092649">
    <property type="component" value="Unassembled WGS sequence"/>
</dbReference>
<organism evidence="7 8">
    <name type="scientific">Gallibacterium salpingitidis</name>
    <dbReference type="NCBI Taxonomy" id="505341"/>
    <lineage>
        <taxon>Bacteria</taxon>
        <taxon>Pseudomonadati</taxon>
        <taxon>Pseudomonadota</taxon>
        <taxon>Gammaproteobacteria</taxon>
        <taxon>Pasteurellales</taxon>
        <taxon>Pasteurellaceae</taxon>
        <taxon>Gallibacterium</taxon>
    </lineage>
</organism>
<accession>A0A1A7P099</accession>
<evidence type="ECO:0000256" key="2">
    <source>
        <dbReference type="ARBA" id="ARBA00022723"/>
    </source>
</evidence>
<feature type="domain" description="4Fe-4S ferredoxin-type" evidence="6">
    <location>
        <begin position="79"/>
        <end position="108"/>
    </location>
</feature>
<dbReference type="Gene3D" id="3.30.70.20">
    <property type="match status" value="2"/>
</dbReference>
<feature type="domain" description="4Fe-4S ferredoxin-type" evidence="6">
    <location>
        <begin position="148"/>
        <end position="177"/>
    </location>
</feature>
<evidence type="ECO:0000313" key="8">
    <source>
        <dbReference type="Proteomes" id="UP000092649"/>
    </source>
</evidence>
<keyword evidence="2" id="KW-0479">Metal-binding</keyword>
<evidence type="ECO:0000256" key="4">
    <source>
        <dbReference type="ARBA" id="ARBA00023004"/>
    </source>
</evidence>
<dbReference type="PROSITE" id="PS51379">
    <property type="entry name" value="4FE4S_FER_2"/>
    <property type="match status" value="4"/>
</dbReference>
<dbReference type="PATRIC" id="fig|505341.3.peg.433"/>
<sequence>MEKDERYYSAYLAHNQISRRGLLRSFFTAPQPQKTLEQRKANRPPFAAKESLFLAVCSGCGECVKACPYGLIELQDHYPVLDLQFSACDFCGECAKVCTTHALHPAFKADTGLRPRFLSSCLPQQGQTCHTCEQSCPTQAISFNEETATLDIDIHRCNGCGECKISCFMQAVVLENSQLSE</sequence>
<dbReference type="CDD" id="cd10564">
    <property type="entry name" value="NapF_like"/>
    <property type="match status" value="1"/>
</dbReference>
<evidence type="ECO:0000259" key="6">
    <source>
        <dbReference type="PROSITE" id="PS51379"/>
    </source>
</evidence>
<dbReference type="PANTHER" id="PTHR24960">
    <property type="entry name" value="PHOTOSYSTEM I IRON-SULFUR CENTER-RELATED"/>
    <property type="match status" value="1"/>
</dbReference>
<keyword evidence="8" id="KW-1185">Reference proteome</keyword>
<comment type="caution">
    <text evidence="7">The sequence shown here is derived from an EMBL/GenBank/DDBJ whole genome shotgun (WGS) entry which is preliminary data.</text>
</comment>
<dbReference type="GO" id="GO:0046872">
    <property type="term" value="F:metal ion binding"/>
    <property type="evidence" value="ECO:0007669"/>
    <property type="project" value="UniProtKB-KW"/>
</dbReference>
<reference evidence="7 8" key="1">
    <citation type="submission" date="2014-11" db="EMBL/GenBank/DDBJ databases">
        <title>Pan-genome of Gallibacterium spp.</title>
        <authorList>
            <person name="Kudirkiene E."/>
            <person name="Bojesen A.M."/>
        </authorList>
    </citation>
    <scope>NUCLEOTIDE SEQUENCE [LARGE SCALE GENOMIC DNA]</scope>
    <source>
        <strain evidence="7 8">F150</strain>
    </source>
</reference>
<dbReference type="SUPFAM" id="SSF54862">
    <property type="entry name" value="4Fe-4S ferredoxins"/>
    <property type="match status" value="1"/>
</dbReference>
<name>A0A1A7P099_9PAST</name>
<dbReference type="PROSITE" id="PS00198">
    <property type="entry name" value="4FE4S_FER_1"/>
    <property type="match status" value="1"/>
</dbReference>
<dbReference type="GO" id="GO:0051539">
    <property type="term" value="F:4 iron, 4 sulfur cluster binding"/>
    <property type="evidence" value="ECO:0007669"/>
    <property type="project" value="UniProtKB-KW"/>
</dbReference>
<dbReference type="InterPro" id="IPR050157">
    <property type="entry name" value="PSI_iron-sulfur_center"/>
</dbReference>
<dbReference type="OrthoDB" id="9808559at2"/>
<evidence type="ECO:0000256" key="5">
    <source>
        <dbReference type="ARBA" id="ARBA00023014"/>
    </source>
</evidence>
<dbReference type="InterPro" id="IPR017896">
    <property type="entry name" value="4Fe4S_Fe-S-bd"/>
</dbReference>
<evidence type="ECO:0000256" key="3">
    <source>
        <dbReference type="ARBA" id="ARBA00022737"/>
    </source>
</evidence>
<keyword evidence="5" id="KW-0411">Iron-sulfur</keyword>
<dbReference type="NCBIfam" id="TIGR00402">
    <property type="entry name" value="napF"/>
    <property type="match status" value="1"/>
</dbReference>
<dbReference type="EMBL" id="JTJL01000006">
    <property type="protein sequence ID" value="OBW95872.1"/>
    <property type="molecule type" value="Genomic_DNA"/>
</dbReference>
<dbReference type="Pfam" id="PF12838">
    <property type="entry name" value="Fer4_7"/>
    <property type="match status" value="2"/>
</dbReference>
<dbReference type="PANTHER" id="PTHR24960:SF79">
    <property type="entry name" value="PHOTOSYSTEM I IRON-SULFUR CENTER"/>
    <property type="match status" value="1"/>
</dbReference>
<proteinExistence type="predicted"/>
<evidence type="ECO:0000313" key="7">
    <source>
        <dbReference type="EMBL" id="OBW95872.1"/>
    </source>
</evidence>